<dbReference type="GO" id="GO:0016139">
    <property type="term" value="P:glycoside catabolic process"/>
    <property type="evidence" value="ECO:0007669"/>
    <property type="project" value="TreeGrafter"/>
</dbReference>
<evidence type="ECO:0000313" key="10">
    <source>
        <dbReference type="EMBL" id="KAK7097222.1"/>
    </source>
</evidence>
<accession>A0AAN9B1M4</accession>
<comment type="caution">
    <text evidence="10">The sequence shown here is derived from an EMBL/GenBank/DDBJ whole genome shotgun (WGS) entry which is preliminary data.</text>
</comment>
<dbReference type="SUPFAM" id="SSF51445">
    <property type="entry name" value="(Trans)glycosidases"/>
    <property type="match status" value="1"/>
</dbReference>
<dbReference type="PANTHER" id="PTHR11452:SF83">
    <property type="entry name" value="ALPHA-GALACTOSIDASE"/>
    <property type="match status" value="1"/>
</dbReference>
<feature type="signal peptide" evidence="8">
    <location>
        <begin position="1"/>
        <end position="16"/>
    </location>
</feature>
<dbReference type="Pfam" id="PF16499">
    <property type="entry name" value="Melibiase_2"/>
    <property type="match status" value="1"/>
</dbReference>
<sequence length="409" mass="46108">MKVIISLCLFIGAVSALNNGLALTPPMGWLSWERFRCNVDCVNDPHNCISENLILEMADIMVNEGYKDAGYVYVNIDACWMANYTDENGGMVPDPKRFPNGPKYLADKIHAMGMKFGMYQDFGHITCLGYPGAEFHLEQYAYQFASWEIDLLKFDGCNSVPRDGDTGYPVMEFFLNKTGRQILYSCEWPLYQLFKQEYINYTAVAAGCNTWRAYHDIQDSWDSVKETLDFWGNNSGNFASLTGPGSFSDPDMLIVGDFGLSYDQQRVQMGMWAMLSAPMHMSVDLRNIDPKSKALLQNRNVIALNQDPLGYTARRLLVYTAPRNQGIFNVWKKVLYQQGSYALAFVNYSDQGTPNTYTTTLGQLGLTNASGYNVTEIFSGMTVGQFRPQDEFKATVNPEGIYLVKCVTM</sequence>
<dbReference type="AlphaFoldDB" id="A0AAN9B1M4"/>
<dbReference type="InterPro" id="IPR002241">
    <property type="entry name" value="Glyco_hydro_27"/>
</dbReference>
<keyword evidence="6 7" id="KW-0326">Glycosidase</keyword>
<organism evidence="10 11">
    <name type="scientific">Littorina saxatilis</name>
    <dbReference type="NCBI Taxonomy" id="31220"/>
    <lineage>
        <taxon>Eukaryota</taxon>
        <taxon>Metazoa</taxon>
        <taxon>Spiralia</taxon>
        <taxon>Lophotrochozoa</taxon>
        <taxon>Mollusca</taxon>
        <taxon>Gastropoda</taxon>
        <taxon>Caenogastropoda</taxon>
        <taxon>Littorinimorpha</taxon>
        <taxon>Littorinoidea</taxon>
        <taxon>Littorinidae</taxon>
        <taxon>Littorina</taxon>
    </lineage>
</organism>
<dbReference type="InterPro" id="IPR013780">
    <property type="entry name" value="Glyco_hydro_b"/>
</dbReference>
<keyword evidence="7" id="KW-1015">Disulfide bond</keyword>
<comment type="subunit">
    <text evidence="7">Homodimer.</text>
</comment>
<dbReference type="PANTHER" id="PTHR11452">
    <property type="entry name" value="ALPHA-GALACTOSIDASE/ALPHA-N-ACETYLGALACTOSAMINIDASE"/>
    <property type="match status" value="1"/>
</dbReference>
<evidence type="ECO:0000256" key="5">
    <source>
        <dbReference type="ARBA" id="ARBA00022801"/>
    </source>
</evidence>
<dbReference type="SUPFAM" id="SSF51011">
    <property type="entry name" value="Glycosyl hydrolase domain"/>
    <property type="match status" value="1"/>
</dbReference>
<dbReference type="EC" id="3.2.1.-" evidence="7"/>
<protein>
    <recommendedName>
        <fullName evidence="3 7">Alpha-galactosidase</fullName>
        <ecNumber evidence="7">3.2.1.-</ecNumber>
    </recommendedName>
</protein>
<dbReference type="InterPro" id="IPR013785">
    <property type="entry name" value="Aldolase_TIM"/>
</dbReference>
<dbReference type="InterPro" id="IPR041233">
    <property type="entry name" value="Melibiase_C"/>
</dbReference>
<dbReference type="EMBL" id="JBAMIC010000013">
    <property type="protein sequence ID" value="KAK7097222.1"/>
    <property type="molecule type" value="Genomic_DNA"/>
</dbReference>
<gene>
    <name evidence="10" type="ORF">V1264_004232</name>
</gene>
<evidence type="ECO:0000256" key="4">
    <source>
        <dbReference type="ARBA" id="ARBA00022729"/>
    </source>
</evidence>
<evidence type="ECO:0000259" key="9">
    <source>
        <dbReference type="Pfam" id="PF17801"/>
    </source>
</evidence>
<dbReference type="CDD" id="cd14792">
    <property type="entry name" value="GH27"/>
    <property type="match status" value="1"/>
</dbReference>
<feature type="chain" id="PRO_5042921074" description="Alpha-galactosidase" evidence="8">
    <location>
        <begin position="17"/>
        <end position="409"/>
    </location>
</feature>
<dbReference type="Pfam" id="PF17801">
    <property type="entry name" value="Melibiase_C"/>
    <property type="match status" value="1"/>
</dbReference>
<keyword evidence="4 8" id="KW-0732">Signal</keyword>
<evidence type="ECO:0000256" key="3">
    <source>
        <dbReference type="ARBA" id="ARBA00012755"/>
    </source>
</evidence>
<dbReference type="GO" id="GO:0004557">
    <property type="term" value="F:alpha-galactosidase activity"/>
    <property type="evidence" value="ECO:0007669"/>
    <property type="project" value="TreeGrafter"/>
</dbReference>
<dbReference type="GO" id="GO:0009311">
    <property type="term" value="P:oligosaccharide metabolic process"/>
    <property type="evidence" value="ECO:0007669"/>
    <property type="project" value="TreeGrafter"/>
</dbReference>
<dbReference type="InterPro" id="IPR017853">
    <property type="entry name" value="GH"/>
</dbReference>
<dbReference type="Proteomes" id="UP001374579">
    <property type="component" value="Unassembled WGS sequence"/>
</dbReference>
<evidence type="ECO:0000256" key="1">
    <source>
        <dbReference type="ARBA" id="ARBA00001255"/>
    </source>
</evidence>
<keyword evidence="11" id="KW-1185">Reference proteome</keyword>
<dbReference type="Gene3D" id="3.20.20.70">
    <property type="entry name" value="Aldolase class I"/>
    <property type="match status" value="1"/>
</dbReference>
<keyword evidence="5 7" id="KW-0378">Hydrolase</keyword>
<comment type="similarity">
    <text evidence="2 7">Belongs to the glycosyl hydrolase 27 family.</text>
</comment>
<comment type="catalytic activity">
    <reaction evidence="1">
        <text>Hydrolysis of terminal, non-reducing alpha-D-galactose residues in alpha-D-galactosides, including galactose oligosaccharides, galactomannans and galactolipids.</text>
        <dbReference type="EC" id="3.2.1.22"/>
    </reaction>
</comment>
<name>A0AAN9B1M4_9CAEN</name>
<dbReference type="GO" id="GO:0005737">
    <property type="term" value="C:cytoplasm"/>
    <property type="evidence" value="ECO:0007669"/>
    <property type="project" value="TreeGrafter"/>
</dbReference>
<proteinExistence type="inferred from homology"/>
<evidence type="ECO:0000256" key="6">
    <source>
        <dbReference type="ARBA" id="ARBA00023295"/>
    </source>
</evidence>
<evidence type="ECO:0000256" key="8">
    <source>
        <dbReference type="SAM" id="SignalP"/>
    </source>
</evidence>
<evidence type="ECO:0000313" key="11">
    <source>
        <dbReference type="Proteomes" id="UP001374579"/>
    </source>
</evidence>
<feature type="domain" description="Alpha galactosidase C-terminal" evidence="9">
    <location>
        <begin position="328"/>
        <end position="405"/>
    </location>
</feature>
<reference evidence="10 11" key="1">
    <citation type="submission" date="2024-02" db="EMBL/GenBank/DDBJ databases">
        <title>Chromosome-scale genome assembly of the rough periwinkle Littorina saxatilis.</title>
        <authorList>
            <person name="De Jode A."/>
            <person name="Faria R."/>
            <person name="Formenti G."/>
            <person name="Sims Y."/>
            <person name="Smith T.P."/>
            <person name="Tracey A."/>
            <person name="Wood J.M.D."/>
            <person name="Zagrodzka Z.B."/>
            <person name="Johannesson K."/>
            <person name="Butlin R.K."/>
            <person name="Leder E.H."/>
        </authorList>
    </citation>
    <scope>NUCLEOTIDE SEQUENCE [LARGE SCALE GENOMIC DNA]</scope>
    <source>
        <strain evidence="10">Snail1</strain>
        <tissue evidence="10">Muscle</tissue>
    </source>
</reference>
<dbReference type="PRINTS" id="PR00740">
    <property type="entry name" value="GLHYDRLASE27"/>
</dbReference>
<dbReference type="FunFam" id="3.20.20.70:FF:000197">
    <property type="entry name" value="Alpha-galactosidase"/>
    <property type="match status" value="1"/>
</dbReference>
<evidence type="ECO:0000256" key="2">
    <source>
        <dbReference type="ARBA" id="ARBA00009743"/>
    </source>
</evidence>
<dbReference type="Gene3D" id="2.60.40.1180">
    <property type="entry name" value="Golgi alpha-mannosidase II"/>
    <property type="match status" value="1"/>
</dbReference>
<evidence type="ECO:0000256" key="7">
    <source>
        <dbReference type="RuleBase" id="RU361168"/>
    </source>
</evidence>